<dbReference type="RefSeq" id="WP_186982230.1">
    <property type="nucleotide sequence ID" value="NZ_JACOQH010000005.1"/>
</dbReference>
<keyword evidence="2" id="KW-1185">Reference proteome</keyword>
<organism evidence="1 2">
    <name type="scientific">Roseburia yibonii</name>
    <dbReference type="NCBI Taxonomy" id="2763063"/>
    <lineage>
        <taxon>Bacteria</taxon>
        <taxon>Bacillati</taxon>
        <taxon>Bacillota</taxon>
        <taxon>Clostridia</taxon>
        <taxon>Lachnospirales</taxon>
        <taxon>Lachnospiraceae</taxon>
        <taxon>Roseburia</taxon>
    </lineage>
</organism>
<gene>
    <name evidence="1" type="ORF">H8Z76_08350</name>
</gene>
<name>A0ABR7IAV0_9FIRM</name>
<evidence type="ECO:0000313" key="1">
    <source>
        <dbReference type="EMBL" id="MBC5754037.1"/>
    </source>
</evidence>
<comment type="caution">
    <text evidence="1">The sequence shown here is derived from an EMBL/GenBank/DDBJ whole genome shotgun (WGS) entry which is preliminary data.</text>
</comment>
<accession>A0ABR7IAV0</accession>
<protein>
    <submittedName>
        <fullName evidence="1">Subtilin biosynthesis sensor protein SpaK</fullName>
    </submittedName>
</protein>
<reference evidence="1 2" key="1">
    <citation type="submission" date="2020-08" db="EMBL/GenBank/DDBJ databases">
        <title>Genome public.</title>
        <authorList>
            <person name="Liu C."/>
            <person name="Sun Q."/>
        </authorList>
    </citation>
    <scope>NUCLEOTIDE SEQUENCE [LARGE SCALE GENOMIC DNA]</scope>
    <source>
        <strain evidence="1 2">BX0805</strain>
    </source>
</reference>
<sequence>MKYKTTNDLAGFDFTEAYIGEIRAMSDTFTIGLDNVKILPENTKNRDIRKMRTNELVLKIRDAKIVDFVEEGYKVYDANGNLKEKKEDRVVSADAYTEEFKKLIGCVIYTLKKEGDIYEISIDTEDHTYLIKVSGTEDTEEWERFLNLDA</sequence>
<dbReference type="Proteomes" id="UP000621540">
    <property type="component" value="Unassembled WGS sequence"/>
</dbReference>
<dbReference type="EMBL" id="JACOQH010000005">
    <property type="protein sequence ID" value="MBC5754037.1"/>
    <property type="molecule type" value="Genomic_DNA"/>
</dbReference>
<evidence type="ECO:0000313" key="2">
    <source>
        <dbReference type="Proteomes" id="UP000621540"/>
    </source>
</evidence>
<proteinExistence type="predicted"/>